<dbReference type="EMBL" id="JARBDR010000918">
    <property type="protein sequence ID" value="KAJ8301213.1"/>
    <property type="molecule type" value="Genomic_DNA"/>
</dbReference>
<gene>
    <name evidence="4" type="ORF">KUTeg_020200</name>
</gene>
<keyword evidence="5" id="KW-1185">Reference proteome</keyword>
<dbReference type="Pfam" id="PF02205">
    <property type="entry name" value="WH2"/>
    <property type="match status" value="1"/>
</dbReference>
<dbReference type="PROSITE" id="PS51082">
    <property type="entry name" value="WH2"/>
    <property type="match status" value="1"/>
</dbReference>
<feature type="region of interest" description="Disordered" evidence="1">
    <location>
        <begin position="316"/>
        <end position="425"/>
    </location>
</feature>
<evidence type="ECO:0000313" key="5">
    <source>
        <dbReference type="Proteomes" id="UP001217089"/>
    </source>
</evidence>
<evidence type="ECO:0000259" key="3">
    <source>
        <dbReference type="PROSITE" id="PS51082"/>
    </source>
</evidence>
<feature type="compositionally biased region" description="Pro residues" evidence="1">
    <location>
        <begin position="348"/>
        <end position="395"/>
    </location>
</feature>
<dbReference type="Proteomes" id="UP001217089">
    <property type="component" value="Unassembled WGS sequence"/>
</dbReference>
<feature type="domain" description="WH2" evidence="3">
    <location>
        <begin position="398"/>
        <end position="415"/>
    </location>
</feature>
<feature type="compositionally biased region" description="Polar residues" evidence="1">
    <location>
        <begin position="331"/>
        <end position="342"/>
    </location>
</feature>
<protein>
    <recommendedName>
        <fullName evidence="6">Slowpoke-binding protein</fullName>
    </recommendedName>
</protein>
<feature type="compositionally biased region" description="Basic residues" evidence="1">
    <location>
        <begin position="316"/>
        <end position="330"/>
    </location>
</feature>
<dbReference type="SMART" id="SM00246">
    <property type="entry name" value="WH2"/>
    <property type="match status" value="1"/>
</dbReference>
<feature type="domain" description="Protein kinase" evidence="2">
    <location>
        <begin position="39"/>
        <end position="287"/>
    </location>
</feature>
<organism evidence="4 5">
    <name type="scientific">Tegillarca granosa</name>
    <name type="common">Malaysian cockle</name>
    <name type="synonym">Anadara granosa</name>
    <dbReference type="NCBI Taxonomy" id="220873"/>
    <lineage>
        <taxon>Eukaryota</taxon>
        <taxon>Metazoa</taxon>
        <taxon>Spiralia</taxon>
        <taxon>Lophotrochozoa</taxon>
        <taxon>Mollusca</taxon>
        <taxon>Bivalvia</taxon>
        <taxon>Autobranchia</taxon>
        <taxon>Pteriomorphia</taxon>
        <taxon>Arcoida</taxon>
        <taxon>Arcoidea</taxon>
        <taxon>Arcidae</taxon>
        <taxon>Tegillarca</taxon>
    </lineage>
</organism>
<evidence type="ECO:0000313" key="4">
    <source>
        <dbReference type="EMBL" id="KAJ8301213.1"/>
    </source>
</evidence>
<comment type="caution">
    <text evidence="4">The sequence shown here is derived from an EMBL/GenBank/DDBJ whole genome shotgun (WGS) entry which is preliminary data.</text>
</comment>
<accession>A0ABQ9ED57</accession>
<evidence type="ECO:0008006" key="6">
    <source>
        <dbReference type="Google" id="ProtNLM"/>
    </source>
</evidence>
<proteinExistence type="predicted"/>
<dbReference type="InterPro" id="IPR000719">
    <property type="entry name" value="Prot_kinase_dom"/>
</dbReference>
<dbReference type="SUPFAM" id="SSF56112">
    <property type="entry name" value="Protein kinase-like (PK-like)"/>
    <property type="match status" value="1"/>
</dbReference>
<reference evidence="4 5" key="1">
    <citation type="submission" date="2022-12" db="EMBL/GenBank/DDBJ databases">
        <title>Chromosome-level genome of Tegillarca granosa.</title>
        <authorList>
            <person name="Kim J."/>
        </authorList>
    </citation>
    <scope>NUCLEOTIDE SEQUENCE [LARGE SCALE GENOMIC DNA]</scope>
    <source>
        <strain evidence="4">Teg-2019</strain>
        <tissue evidence="4">Adductor muscle</tissue>
    </source>
</reference>
<dbReference type="Gene3D" id="1.10.510.10">
    <property type="entry name" value="Transferase(Phosphotransferase) domain 1"/>
    <property type="match status" value="1"/>
</dbReference>
<evidence type="ECO:0000259" key="2">
    <source>
        <dbReference type="PROSITE" id="PS50011"/>
    </source>
</evidence>
<dbReference type="InterPro" id="IPR011009">
    <property type="entry name" value="Kinase-like_dom_sf"/>
</dbReference>
<dbReference type="CDD" id="cd22064">
    <property type="entry name" value="WH2_WAS_WASL"/>
    <property type="match status" value="1"/>
</dbReference>
<dbReference type="InterPro" id="IPR003124">
    <property type="entry name" value="WH2_dom"/>
</dbReference>
<dbReference type="PROSITE" id="PS50011">
    <property type="entry name" value="PROTEIN_KINASE_DOM"/>
    <property type="match status" value="1"/>
</dbReference>
<evidence type="ECO:0000256" key="1">
    <source>
        <dbReference type="SAM" id="MobiDB-lite"/>
    </source>
</evidence>
<sequence>MALPQKMEMERQVQLNALRDESWMNFQFYLRSHPQYGSAQQLGDIGSRLDKFWFKVQESKTKSDKLLSVANYNSKMPIQFNSPTRKILKDLLVLIQHPYIFPITDIDFASEQKLIIVVQQISPRGSLKDFIYQSHFTSNWQDKYGQRGKGLTVKQIQLFGRQILEALLFLEEKGFPSHGHIHSGNIMYSNGCCRVSAIENAFLGFNSKLFPLVSKKIKDSKHAMDSISFGHLVFEMCTGYELNSAHPEPSHLATCKNTEVVKLLNFIFENEEKQYPTIQEICEQEFFQVGPLVELEQFNPAPINFSSKMKSLLKKAKKGKPVSKEQKKKLSTSTDQLSYRSRASSVGTPPPGAPPQSPPPPPSVPAPPPAAPLPPGGPPAPPPPPAVAVQSPPPSSSGRSALLGAIRQGTRLKKATTNDRSAPKV</sequence>
<name>A0ABQ9ED57_TEGGR</name>